<evidence type="ECO:0000256" key="6">
    <source>
        <dbReference type="ARBA" id="ARBA00022840"/>
    </source>
</evidence>
<evidence type="ECO:0000256" key="2">
    <source>
        <dbReference type="ARBA" id="ARBA00005417"/>
    </source>
</evidence>
<dbReference type="SUPFAM" id="SSF52540">
    <property type="entry name" value="P-loop containing nucleoside triphosphate hydrolases"/>
    <property type="match status" value="1"/>
</dbReference>
<proteinExistence type="inferred from homology"/>
<evidence type="ECO:0000256" key="8">
    <source>
        <dbReference type="ARBA" id="ARBA00023136"/>
    </source>
</evidence>
<keyword evidence="8" id="KW-0472">Membrane</keyword>
<dbReference type="PROSITE" id="PS50893">
    <property type="entry name" value="ABC_TRANSPORTER_2"/>
    <property type="match status" value="1"/>
</dbReference>
<feature type="domain" description="ABC transporter" evidence="10">
    <location>
        <begin position="12"/>
        <end position="247"/>
    </location>
</feature>
<dbReference type="EMBL" id="CADCVI010000171">
    <property type="protein sequence ID" value="CAA9478516.1"/>
    <property type="molecule type" value="Genomic_DNA"/>
</dbReference>
<dbReference type="PANTHER" id="PTHR42711:SF5">
    <property type="entry name" value="ABC TRANSPORTER ATP-BINDING PROTEIN NATA"/>
    <property type="match status" value="1"/>
</dbReference>
<dbReference type="InterPro" id="IPR003439">
    <property type="entry name" value="ABC_transporter-like_ATP-bd"/>
</dbReference>
<comment type="subcellular location">
    <subcellularLocation>
        <location evidence="1">Cell membrane</location>
        <topology evidence="1">Peripheral membrane protein</topology>
    </subcellularLocation>
</comment>
<evidence type="ECO:0000256" key="7">
    <source>
        <dbReference type="ARBA" id="ARBA00022967"/>
    </source>
</evidence>
<organism evidence="11">
    <name type="scientific">uncultured Rubrobacteraceae bacterium</name>
    <dbReference type="NCBI Taxonomy" id="349277"/>
    <lineage>
        <taxon>Bacteria</taxon>
        <taxon>Bacillati</taxon>
        <taxon>Actinomycetota</taxon>
        <taxon>Rubrobacteria</taxon>
        <taxon>Rubrobacterales</taxon>
        <taxon>Rubrobacteraceae</taxon>
        <taxon>environmental samples</taxon>
    </lineage>
</organism>
<dbReference type="InterPro" id="IPR050763">
    <property type="entry name" value="ABC_transporter_ATP-binding"/>
</dbReference>
<dbReference type="GO" id="GO:0046677">
    <property type="term" value="P:response to antibiotic"/>
    <property type="evidence" value="ECO:0007669"/>
    <property type="project" value="UniProtKB-KW"/>
</dbReference>
<dbReference type="Pfam" id="PF00005">
    <property type="entry name" value="ABC_tran"/>
    <property type="match status" value="1"/>
</dbReference>
<evidence type="ECO:0000256" key="1">
    <source>
        <dbReference type="ARBA" id="ARBA00004202"/>
    </source>
</evidence>
<dbReference type="GO" id="GO:0016887">
    <property type="term" value="F:ATP hydrolysis activity"/>
    <property type="evidence" value="ECO:0007669"/>
    <property type="project" value="InterPro"/>
</dbReference>
<reference evidence="11" key="1">
    <citation type="submission" date="2020-02" db="EMBL/GenBank/DDBJ databases">
        <authorList>
            <person name="Meier V. D."/>
        </authorList>
    </citation>
    <scope>NUCLEOTIDE SEQUENCE</scope>
    <source>
        <strain evidence="11">AVDCRST_MAG25</strain>
    </source>
</reference>
<dbReference type="PROSITE" id="PS00211">
    <property type="entry name" value="ABC_TRANSPORTER_1"/>
    <property type="match status" value="1"/>
</dbReference>
<name>A0A6J4RPM9_9ACTN</name>
<dbReference type="InterPro" id="IPR027417">
    <property type="entry name" value="P-loop_NTPase"/>
</dbReference>
<evidence type="ECO:0000256" key="9">
    <source>
        <dbReference type="ARBA" id="ARBA00023251"/>
    </source>
</evidence>
<dbReference type="InterPro" id="IPR017871">
    <property type="entry name" value="ABC_transporter-like_CS"/>
</dbReference>
<dbReference type="GO" id="GO:0005886">
    <property type="term" value="C:plasma membrane"/>
    <property type="evidence" value="ECO:0007669"/>
    <property type="project" value="UniProtKB-SubCell"/>
</dbReference>
<gene>
    <name evidence="11" type="ORF">AVDCRST_MAG25-2609</name>
</gene>
<keyword evidence="4" id="KW-1003">Cell membrane</keyword>
<dbReference type="PANTHER" id="PTHR42711">
    <property type="entry name" value="ABC TRANSPORTER ATP-BINDING PROTEIN"/>
    <property type="match status" value="1"/>
</dbReference>
<comment type="similarity">
    <text evidence="2">Belongs to the ABC transporter superfamily.</text>
</comment>
<keyword evidence="9" id="KW-0046">Antibiotic resistance</keyword>
<sequence>MRQQTKEPWRGIRETSIVAKGLKKSYGSFRAVRGVDFEVFRGECFGFLGPNGAGKTTTMKMIYGAAIPTGGELTVAGLDITREERAVKRRIGVVPQENNLDEDLKVRENLLVYGRYYDMPKKEAMRKADELLEFVELTEKADAEVEQLSGGMKRRLLIARALINDPEIVVLDEPTTGLDPQARHLVWERLRELTGEGKTLILTTHYMEEAAQLCDRLVVMEDGGIIAQGSPRELIEEHVSPEVLELRAAPDAVEKLLPLVEDHSDSVERTGDALLAYTADAGALQEHIRNSGVPVDNTLYRRSGLEDVFMRLTGRRLID</sequence>
<evidence type="ECO:0000256" key="4">
    <source>
        <dbReference type="ARBA" id="ARBA00022475"/>
    </source>
</evidence>
<protein>
    <submittedName>
        <fullName evidence="11">Efflux ABC transporter, ATP-binding protein</fullName>
    </submittedName>
</protein>
<keyword evidence="6 11" id="KW-0067">ATP-binding</keyword>
<dbReference type="SMART" id="SM00382">
    <property type="entry name" value="AAA"/>
    <property type="match status" value="1"/>
</dbReference>
<dbReference type="Gene3D" id="3.40.50.300">
    <property type="entry name" value="P-loop containing nucleotide triphosphate hydrolases"/>
    <property type="match status" value="1"/>
</dbReference>
<keyword evidence="3" id="KW-0813">Transport</keyword>
<keyword evidence="7" id="KW-1278">Translocase</keyword>
<evidence type="ECO:0000259" key="10">
    <source>
        <dbReference type="PROSITE" id="PS50893"/>
    </source>
</evidence>
<keyword evidence="5" id="KW-0547">Nucleotide-binding</keyword>
<evidence type="ECO:0000256" key="5">
    <source>
        <dbReference type="ARBA" id="ARBA00022741"/>
    </source>
</evidence>
<accession>A0A6J4RPM9</accession>
<evidence type="ECO:0000256" key="3">
    <source>
        <dbReference type="ARBA" id="ARBA00022448"/>
    </source>
</evidence>
<dbReference type="FunFam" id="3.40.50.300:FF:000589">
    <property type="entry name" value="ABC transporter, ATP-binding subunit"/>
    <property type="match status" value="1"/>
</dbReference>
<evidence type="ECO:0000313" key="11">
    <source>
        <dbReference type="EMBL" id="CAA9478516.1"/>
    </source>
</evidence>
<dbReference type="AlphaFoldDB" id="A0A6J4RPM9"/>
<dbReference type="GO" id="GO:0005524">
    <property type="term" value="F:ATP binding"/>
    <property type="evidence" value="ECO:0007669"/>
    <property type="project" value="UniProtKB-KW"/>
</dbReference>
<dbReference type="InterPro" id="IPR003593">
    <property type="entry name" value="AAA+_ATPase"/>
</dbReference>